<evidence type="ECO:0000313" key="2">
    <source>
        <dbReference type="Proteomes" id="UP000678154"/>
    </source>
</evidence>
<evidence type="ECO:0000313" key="1">
    <source>
        <dbReference type="EMBL" id="QVL18708.1"/>
    </source>
</evidence>
<dbReference type="GeneID" id="87483682"/>
<protein>
    <recommendedName>
        <fullName evidence="3">DUF3077 domain-containing protein</fullName>
    </recommendedName>
</protein>
<accession>A0ABX8DR63</accession>
<name>A0ABX8DR63_9PSED</name>
<organism evidence="1 2">
    <name type="scientific">Pseudomonas qingdaonensis</name>
    <dbReference type="NCBI Taxonomy" id="2056231"/>
    <lineage>
        <taxon>Bacteria</taxon>
        <taxon>Pseudomonadati</taxon>
        <taxon>Pseudomonadota</taxon>
        <taxon>Gammaproteobacteria</taxon>
        <taxon>Pseudomonadales</taxon>
        <taxon>Pseudomonadaceae</taxon>
        <taxon>Pseudomonas</taxon>
    </lineage>
</organism>
<dbReference type="RefSeq" id="WP_058541768.1">
    <property type="nucleotide sequence ID" value="NZ_CP074676.1"/>
</dbReference>
<gene>
    <name evidence="1" type="ORF">KH389_25625</name>
</gene>
<reference evidence="1 2" key="1">
    <citation type="journal article" date="2016" name="J. Hazard. Mater.">
        <title>A newly isolated Pseudomonas putida S-1 strain for batch-mode-propanethiol degradation and continuous treatment of propanethiol-containing waste gas.</title>
        <authorList>
            <person name="Chen D.Z."/>
            <person name="Sun Y.M."/>
            <person name="Han L.M."/>
            <person name="Chen J."/>
            <person name="Ye J.X."/>
            <person name="Chen J.M."/>
        </authorList>
    </citation>
    <scope>NUCLEOTIDE SEQUENCE [LARGE SCALE GENOMIC DNA]</scope>
    <source>
        <strain evidence="1 2">S-1</strain>
    </source>
</reference>
<dbReference type="Proteomes" id="UP000678154">
    <property type="component" value="Chromosome"/>
</dbReference>
<evidence type="ECO:0008006" key="3">
    <source>
        <dbReference type="Google" id="ProtNLM"/>
    </source>
</evidence>
<proteinExistence type="predicted"/>
<keyword evidence="2" id="KW-1185">Reference proteome</keyword>
<dbReference type="EMBL" id="CP074676">
    <property type="protein sequence ID" value="QVL18708.1"/>
    <property type="molecule type" value="Genomic_DNA"/>
</dbReference>
<sequence length="92" mass="10207">MKKIVPDPPVLHPFTSPYFSIHSDLVTADSLAFASELMRGIHETTNEFCRTHANDPSHSMLLSVLHSAEMAKALVEHALANLLTLEQGFLHE</sequence>